<reference evidence="1 2" key="1">
    <citation type="submission" date="2007-04" db="EMBL/GenBank/DDBJ databases">
        <authorList>
            <person name="Fulton L."/>
            <person name="Clifton S."/>
            <person name="Fulton B."/>
            <person name="Xu J."/>
            <person name="Minx P."/>
            <person name="Pepin K.H."/>
            <person name="Johnson M."/>
            <person name="Thiruvilangam P."/>
            <person name="Bhonagiri V."/>
            <person name="Nash W.E."/>
            <person name="Mardis E.R."/>
            <person name="Wilson R.K."/>
        </authorList>
    </citation>
    <scope>NUCLEOTIDE SEQUENCE [LARGE SCALE GENOMIC DNA]</scope>
    <source>
        <strain evidence="1 2">ATCC 29799</strain>
    </source>
</reference>
<protein>
    <submittedName>
        <fullName evidence="1">Uncharacterized protein</fullName>
    </submittedName>
</protein>
<proteinExistence type="predicted"/>
<organism evidence="1 2">
    <name type="scientific">Pseudoflavonifractor capillosus ATCC 29799</name>
    <dbReference type="NCBI Taxonomy" id="411467"/>
    <lineage>
        <taxon>Bacteria</taxon>
        <taxon>Bacillati</taxon>
        <taxon>Bacillota</taxon>
        <taxon>Clostridia</taxon>
        <taxon>Eubacteriales</taxon>
        <taxon>Oscillospiraceae</taxon>
        <taxon>Pseudoflavonifractor</taxon>
    </lineage>
</organism>
<dbReference type="Proteomes" id="UP000003639">
    <property type="component" value="Unassembled WGS sequence"/>
</dbReference>
<dbReference type="AlphaFoldDB" id="A6P098"/>
<evidence type="ECO:0000313" key="2">
    <source>
        <dbReference type="Proteomes" id="UP000003639"/>
    </source>
</evidence>
<comment type="caution">
    <text evidence="1">The sequence shown here is derived from an EMBL/GenBank/DDBJ whole genome shotgun (WGS) entry which is preliminary data.</text>
</comment>
<keyword evidence="2" id="KW-1185">Reference proteome</keyword>
<dbReference type="EMBL" id="AAXG02000041">
    <property type="protein sequence ID" value="EDM98248.1"/>
    <property type="molecule type" value="Genomic_DNA"/>
</dbReference>
<sequence>MITIRCYFIVLPPPCQRHFPPKIIETHPEIVRDAFPAPARFRKSGP</sequence>
<reference evidence="1 2" key="2">
    <citation type="submission" date="2007-06" db="EMBL/GenBank/DDBJ databases">
        <title>Draft genome sequence of Pseudoflavonifractor capillosus ATCC 29799.</title>
        <authorList>
            <person name="Sudarsanam P."/>
            <person name="Ley R."/>
            <person name="Guruge J."/>
            <person name="Turnbaugh P.J."/>
            <person name="Mahowald M."/>
            <person name="Liep D."/>
            <person name="Gordon J."/>
        </authorList>
    </citation>
    <scope>NUCLEOTIDE SEQUENCE [LARGE SCALE GENOMIC DNA]</scope>
    <source>
        <strain evidence="1 2">ATCC 29799</strain>
    </source>
</reference>
<gene>
    <name evidence="1" type="ORF">BACCAP_03906</name>
</gene>
<accession>A6P098</accession>
<name>A6P098_9FIRM</name>
<evidence type="ECO:0000313" key="1">
    <source>
        <dbReference type="EMBL" id="EDM98248.1"/>
    </source>
</evidence>